<proteinExistence type="predicted"/>
<sequence>MMEHVYCMSHGQRLGSRCILYSDTVTFVELGTLSPGGVTRLPVTGLVSGAMAAALTTARRARSARRLRRFIVPVFIFLFGDGS</sequence>
<reference evidence="3" key="1">
    <citation type="submission" date="2019-04" db="EMBL/GenBank/DDBJ databases">
        <title>Friends and foes A comparative genomics studyof 23 Aspergillus species from section Flavi.</title>
        <authorList>
            <consortium name="DOE Joint Genome Institute"/>
            <person name="Kjaerbolling I."/>
            <person name="Vesth T."/>
            <person name="Frisvad J.C."/>
            <person name="Nybo J.L."/>
            <person name="Theobald S."/>
            <person name="Kildgaard S."/>
            <person name="Isbrandt T."/>
            <person name="Kuo A."/>
            <person name="Sato A."/>
            <person name="Lyhne E.K."/>
            <person name="Kogle M.E."/>
            <person name="Wiebenga A."/>
            <person name="Kun R.S."/>
            <person name="Lubbers R.J."/>
            <person name="Makela M.R."/>
            <person name="Barry K."/>
            <person name="Chovatia M."/>
            <person name="Clum A."/>
            <person name="Daum C."/>
            <person name="Haridas S."/>
            <person name="He G."/>
            <person name="LaButti K."/>
            <person name="Lipzen A."/>
            <person name="Mondo S."/>
            <person name="Riley R."/>
            <person name="Salamov A."/>
            <person name="Simmons B.A."/>
            <person name="Magnuson J.K."/>
            <person name="Henrissat B."/>
            <person name="Mortensen U.H."/>
            <person name="Larsen T.O."/>
            <person name="Devries R.P."/>
            <person name="Grigoriev I.V."/>
            <person name="Machida M."/>
            <person name="Baker S.E."/>
            <person name="Andersen M.R."/>
        </authorList>
    </citation>
    <scope>NUCLEOTIDE SEQUENCE [LARGE SCALE GENOMIC DNA]</scope>
    <source>
        <strain evidence="3">CBS 553.77</strain>
    </source>
</reference>
<gene>
    <name evidence="2" type="ORF">BDV28DRAFT_76990</name>
</gene>
<dbReference type="EMBL" id="ML739068">
    <property type="protein sequence ID" value="KAE8354653.1"/>
    <property type="molecule type" value="Genomic_DNA"/>
</dbReference>
<keyword evidence="3" id="KW-1185">Reference proteome</keyword>
<dbReference type="AlphaFoldDB" id="A0A5N6ZBX0"/>
<evidence type="ECO:0000313" key="3">
    <source>
        <dbReference type="Proteomes" id="UP000327118"/>
    </source>
</evidence>
<name>A0A5N6ZBX0_9EURO</name>
<accession>A0A5N6ZBX0</accession>
<evidence type="ECO:0000313" key="2">
    <source>
        <dbReference type="EMBL" id="KAE8354653.1"/>
    </source>
</evidence>
<dbReference type="Proteomes" id="UP000327118">
    <property type="component" value="Unassembled WGS sequence"/>
</dbReference>
<protein>
    <submittedName>
        <fullName evidence="2">Uncharacterized protein</fullName>
    </submittedName>
</protein>
<organism evidence="2 3">
    <name type="scientific">Aspergillus coremiiformis</name>
    <dbReference type="NCBI Taxonomy" id="138285"/>
    <lineage>
        <taxon>Eukaryota</taxon>
        <taxon>Fungi</taxon>
        <taxon>Dikarya</taxon>
        <taxon>Ascomycota</taxon>
        <taxon>Pezizomycotina</taxon>
        <taxon>Eurotiomycetes</taxon>
        <taxon>Eurotiomycetidae</taxon>
        <taxon>Eurotiales</taxon>
        <taxon>Aspergillaceae</taxon>
        <taxon>Aspergillus</taxon>
        <taxon>Aspergillus subgen. Circumdati</taxon>
    </lineage>
</organism>
<evidence type="ECO:0000256" key="1">
    <source>
        <dbReference type="SAM" id="Phobius"/>
    </source>
</evidence>
<keyword evidence="1" id="KW-1133">Transmembrane helix</keyword>
<keyword evidence="1" id="KW-0472">Membrane</keyword>
<feature type="transmembrane region" description="Helical" evidence="1">
    <location>
        <begin position="41"/>
        <end position="58"/>
    </location>
</feature>
<keyword evidence="1" id="KW-0812">Transmembrane</keyword>